<evidence type="ECO:0000313" key="10">
    <source>
        <dbReference type="Proteomes" id="UP001642409"/>
    </source>
</evidence>
<feature type="transmembrane region" description="Helical" evidence="8">
    <location>
        <begin position="46"/>
        <end position="67"/>
    </location>
</feature>
<name>A0ABP1GJJ3_9EUKA</name>
<evidence type="ECO:0000256" key="1">
    <source>
        <dbReference type="ARBA" id="ARBA00004651"/>
    </source>
</evidence>
<feature type="transmembrane region" description="Helical" evidence="8">
    <location>
        <begin position="417"/>
        <end position="438"/>
    </location>
</feature>
<dbReference type="EMBL" id="CAXDID020000002">
    <property type="protein sequence ID" value="CAL5971471.1"/>
    <property type="molecule type" value="Genomic_DNA"/>
</dbReference>
<proteinExistence type="inferred from homology"/>
<feature type="transmembrane region" description="Helical" evidence="8">
    <location>
        <begin position="16"/>
        <end position="34"/>
    </location>
</feature>
<dbReference type="InterPro" id="IPR002293">
    <property type="entry name" value="AA/rel_permease1"/>
</dbReference>
<keyword evidence="5 8" id="KW-1133">Transmembrane helix</keyword>
<keyword evidence="4 8" id="KW-0812">Transmembrane</keyword>
<comment type="subcellular location">
    <subcellularLocation>
        <location evidence="1">Cell membrane</location>
        <topology evidence="1">Multi-pass membrane protein</topology>
    </subcellularLocation>
</comment>
<dbReference type="PANTHER" id="PTHR45826">
    <property type="entry name" value="POLYAMINE TRANSPORTER PUT1"/>
    <property type="match status" value="1"/>
</dbReference>
<gene>
    <name evidence="9" type="ORF">HINF_LOCUS1411</name>
</gene>
<evidence type="ECO:0000313" key="9">
    <source>
        <dbReference type="EMBL" id="CAL5971471.1"/>
    </source>
</evidence>
<comment type="similarity">
    <text evidence="7">Belongs to the amino acid-polyamine-organocation (APC) superfamily. Polyamine:cation symporter (PHS) (TC 2.A.3.12) family.</text>
</comment>
<dbReference type="InterPro" id="IPR044566">
    <property type="entry name" value="RMV1-like"/>
</dbReference>
<feature type="transmembrane region" description="Helical" evidence="8">
    <location>
        <begin position="147"/>
        <end position="167"/>
    </location>
</feature>
<keyword evidence="3" id="KW-1003">Cell membrane</keyword>
<keyword evidence="2" id="KW-0813">Transport</keyword>
<reference evidence="9 10" key="1">
    <citation type="submission" date="2024-07" db="EMBL/GenBank/DDBJ databases">
        <authorList>
            <person name="Akdeniz Z."/>
        </authorList>
    </citation>
    <scope>NUCLEOTIDE SEQUENCE [LARGE SCALE GENOMIC DNA]</scope>
</reference>
<feature type="transmembrane region" description="Helical" evidence="8">
    <location>
        <begin position="391"/>
        <end position="411"/>
    </location>
</feature>
<evidence type="ECO:0000256" key="7">
    <source>
        <dbReference type="ARBA" id="ARBA00024041"/>
    </source>
</evidence>
<protein>
    <submittedName>
        <fullName evidence="9">Putative</fullName>
    </submittedName>
</protein>
<keyword evidence="6 8" id="KW-0472">Membrane</keyword>
<dbReference type="Gene3D" id="1.20.1740.10">
    <property type="entry name" value="Amino acid/polyamine transporter I"/>
    <property type="match status" value="1"/>
</dbReference>
<dbReference type="Pfam" id="PF13520">
    <property type="entry name" value="AA_permease_2"/>
    <property type="match status" value="1"/>
</dbReference>
<organism evidence="9 10">
    <name type="scientific">Hexamita inflata</name>
    <dbReference type="NCBI Taxonomy" id="28002"/>
    <lineage>
        <taxon>Eukaryota</taxon>
        <taxon>Metamonada</taxon>
        <taxon>Diplomonadida</taxon>
        <taxon>Hexamitidae</taxon>
        <taxon>Hexamitinae</taxon>
        <taxon>Hexamita</taxon>
    </lineage>
</organism>
<feature type="transmembrane region" description="Helical" evidence="8">
    <location>
        <begin position="489"/>
        <end position="505"/>
    </location>
</feature>
<feature type="transmembrane region" description="Helical" evidence="8">
    <location>
        <begin position="297"/>
        <end position="317"/>
    </location>
</feature>
<evidence type="ECO:0000256" key="3">
    <source>
        <dbReference type="ARBA" id="ARBA00022475"/>
    </source>
</evidence>
<evidence type="ECO:0000256" key="6">
    <source>
        <dbReference type="ARBA" id="ARBA00023136"/>
    </source>
</evidence>
<evidence type="ECO:0000256" key="8">
    <source>
        <dbReference type="SAM" id="Phobius"/>
    </source>
</evidence>
<evidence type="ECO:0000256" key="4">
    <source>
        <dbReference type="ARBA" id="ARBA00022692"/>
    </source>
</evidence>
<comment type="caution">
    <text evidence="9">The sequence shown here is derived from an EMBL/GenBank/DDBJ whole genome shotgun (WGS) entry which is preliminary data.</text>
</comment>
<dbReference type="PANTHER" id="PTHR45826:SF2">
    <property type="entry name" value="AMINO ACID TRANSPORTER"/>
    <property type="match status" value="1"/>
</dbReference>
<dbReference type="Proteomes" id="UP001642409">
    <property type="component" value="Unassembled WGS sequence"/>
</dbReference>
<feature type="transmembrane region" description="Helical" evidence="8">
    <location>
        <begin position="463"/>
        <end position="483"/>
    </location>
</feature>
<evidence type="ECO:0000256" key="5">
    <source>
        <dbReference type="ARBA" id="ARBA00022989"/>
    </source>
</evidence>
<feature type="transmembrane region" description="Helical" evidence="8">
    <location>
        <begin position="179"/>
        <end position="198"/>
    </location>
</feature>
<dbReference type="PIRSF" id="PIRSF006060">
    <property type="entry name" value="AA_transporter"/>
    <property type="match status" value="1"/>
</dbReference>
<evidence type="ECO:0000256" key="2">
    <source>
        <dbReference type="ARBA" id="ARBA00022448"/>
    </source>
</evidence>
<feature type="transmembrane region" description="Helical" evidence="8">
    <location>
        <begin position="249"/>
        <end position="270"/>
    </location>
</feature>
<sequence>MYKYLPKKVPKPPSKIGVVQLTLITYFLICAGPYGIEETVSATGPFFALLATAVLPIVLSLPLSMLCSEMGSIFPMRGSTVVWASSISTQIIKAEQNAQTERKLKTSKVLARFYTNFLVMKAVCVNAIPPSLICGYLANLIPDVQIWYFKILVTIVSFVLVGILNVMGIDGSGWAQYGFAAFVLTPVFIFVAMSGPYWETWKVEPQNKPASMDCGLLFSNLVWQCTGFDQSANLSGEVDRPQFTYPVSLILVVFLVIVSFFVPIISGVMIEPNSEAWHNGAFSQISLRLKGCESGWLQYWFIIAGAISSLSVLNAYVTCTSRELYCNASNGLLPFGKWIAKLRSFKKKAKKVEQVADVEKPDEANEGYIGEEELQRALTETFINSGEEEDLSYVPFASILVVSICPIFMQLLSFEELLTVGSFLIGCSMFCQLILFWYQRHGKYGYWANNEASPTQFHVKGGYFGTIAIILTPLISCVLLWYFQGWQPLVVIAIGQLFLFGLYGLESLVGRKQRVVTGYDLLQSESQVKAEI</sequence>
<accession>A0ABP1GJJ3</accession>
<keyword evidence="10" id="KW-1185">Reference proteome</keyword>
<feature type="transmembrane region" description="Helical" evidence="8">
    <location>
        <begin position="113"/>
        <end position="141"/>
    </location>
</feature>